<accession>A0ABP8NQP3</accession>
<reference evidence="4" key="1">
    <citation type="journal article" date="2019" name="Int. J. Syst. Evol. Microbiol.">
        <title>The Global Catalogue of Microorganisms (GCM) 10K type strain sequencing project: providing services to taxonomists for standard genome sequencing and annotation.</title>
        <authorList>
            <consortium name="The Broad Institute Genomics Platform"/>
            <consortium name="The Broad Institute Genome Sequencing Center for Infectious Disease"/>
            <person name="Wu L."/>
            <person name="Ma J."/>
        </authorList>
    </citation>
    <scope>NUCLEOTIDE SEQUENCE [LARGE SCALE GENOMIC DNA]</scope>
    <source>
        <strain evidence="4">JCM 17927</strain>
    </source>
</reference>
<evidence type="ECO:0000313" key="3">
    <source>
        <dbReference type="EMBL" id="GAA4469279.1"/>
    </source>
</evidence>
<gene>
    <name evidence="3" type="ORF">GCM10023189_56080</name>
</gene>
<feature type="region of interest" description="Disordered" evidence="1">
    <location>
        <begin position="72"/>
        <end position="112"/>
    </location>
</feature>
<keyword evidence="4" id="KW-1185">Reference proteome</keyword>
<keyword evidence="2" id="KW-0472">Membrane</keyword>
<sequence>MLFMRNYLLLLCIGMGLITGCQRPVAYFQPTDHPDYTAPVADTSPPLLARTDSAYQLPEALPMAATALPEQGRANPASHGAMHPAKNDKKQRTVGNVSSSDEIIHQRVSREPSARRAANQSLVAGLIGIISLAVAILVPNAASLILILPVAGIWAVIAGIRGINRSRKKAPERGPATAGLIMGIVLLLATIFYAIVIAALAAVFR</sequence>
<dbReference type="EMBL" id="BAABHD010000084">
    <property type="protein sequence ID" value="GAA4469279.1"/>
    <property type="molecule type" value="Genomic_DNA"/>
</dbReference>
<feature type="transmembrane region" description="Helical" evidence="2">
    <location>
        <begin position="144"/>
        <end position="164"/>
    </location>
</feature>
<keyword evidence="2" id="KW-0812">Transmembrane</keyword>
<keyword evidence="2" id="KW-1133">Transmembrane helix</keyword>
<name>A0ABP8NQP3_9BACT</name>
<comment type="caution">
    <text evidence="3">The sequence shown here is derived from an EMBL/GenBank/DDBJ whole genome shotgun (WGS) entry which is preliminary data.</text>
</comment>
<organism evidence="3 4">
    <name type="scientific">Nibrella saemangeumensis</name>
    <dbReference type="NCBI Taxonomy" id="1084526"/>
    <lineage>
        <taxon>Bacteria</taxon>
        <taxon>Pseudomonadati</taxon>
        <taxon>Bacteroidota</taxon>
        <taxon>Cytophagia</taxon>
        <taxon>Cytophagales</taxon>
        <taxon>Spirosomataceae</taxon>
        <taxon>Nibrella</taxon>
    </lineage>
</organism>
<feature type="transmembrane region" description="Helical" evidence="2">
    <location>
        <begin position="176"/>
        <end position="204"/>
    </location>
</feature>
<evidence type="ECO:0000313" key="4">
    <source>
        <dbReference type="Proteomes" id="UP001501175"/>
    </source>
</evidence>
<proteinExistence type="predicted"/>
<evidence type="ECO:0000256" key="1">
    <source>
        <dbReference type="SAM" id="MobiDB-lite"/>
    </source>
</evidence>
<dbReference type="Proteomes" id="UP001501175">
    <property type="component" value="Unassembled WGS sequence"/>
</dbReference>
<feature type="compositionally biased region" description="Basic and acidic residues" evidence="1">
    <location>
        <begin position="102"/>
        <end position="112"/>
    </location>
</feature>
<evidence type="ECO:0000256" key="2">
    <source>
        <dbReference type="SAM" id="Phobius"/>
    </source>
</evidence>
<dbReference type="PROSITE" id="PS51257">
    <property type="entry name" value="PROKAR_LIPOPROTEIN"/>
    <property type="match status" value="1"/>
</dbReference>
<evidence type="ECO:0008006" key="5">
    <source>
        <dbReference type="Google" id="ProtNLM"/>
    </source>
</evidence>
<protein>
    <recommendedName>
        <fullName evidence="5">DUF4190 domain-containing protein</fullName>
    </recommendedName>
</protein>
<feature type="transmembrane region" description="Helical" evidence="2">
    <location>
        <begin position="117"/>
        <end position="138"/>
    </location>
</feature>